<sequence>MDTMAAQNTEVVESGGPIEIHQVYRFLGRCFGYPEGEFCEVMSDKRMGEELKVLVEGLPFEVNFRGIPFPSLPQDEFETAYINSFDITPPCPLYEYDHRRGELTRRDILEELFRFYEHFDIKLSEREKDYPDHLVAELEFMAFLLTKEADSKARGKDPLPYRHAQRDFLERHLNKWVPELDERIQKIIKEPFYKGASAFMVEFIGNHLSYLKSLNENLAVSEGEMPV</sequence>
<proteinExistence type="predicted"/>
<protein>
    <submittedName>
        <fullName evidence="2">Uncharacterized protein</fullName>
    </submittedName>
</protein>
<dbReference type="InterPro" id="IPR020945">
    <property type="entry name" value="DMSO/NO3_reduct_chaperone"/>
</dbReference>
<dbReference type="PANTHER" id="PTHR34227">
    <property type="entry name" value="CHAPERONE PROTEIN YCDY"/>
    <property type="match status" value="1"/>
</dbReference>
<dbReference type="PANTHER" id="PTHR34227:SF1">
    <property type="entry name" value="DIMETHYL SULFOXIDE REDUCTASE CHAPERONE-RELATED"/>
    <property type="match status" value="1"/>
</dbReference>
<gene>
    <name evidence="2" type="ORF">A3A87_10100</name>
</gene>
<dbReference type="Pfam" id="PF02613">
    <property type="entry name" value="Nitrate_red_del"/>
    <property type="match status" value="1"/>
</dbReference>
<dbReference type="AlphaFoldDB" id="A0A1F6TXD3"/>
<reference evidence="2 3" key="1">
    <citation type="journal article" date="2016" name="Nat. Commun.">
        <title>Thousands of microbial genomes shed light on interconnected biogeochemical processes in an aquifer system.</title>
        <authorList>
            <person name="Anantharaman K."/>
            <person name="Brown C.T."/>
            <person name="Hug L.A."/>
            <person name="Sharon I."/>
            <person name="Castelle C.J."/>
            <person name="Probst A.J."/>
            <person name="Thomas B.C."/>
            <person name="Singh A."/>
            <person name="Wilkins M.J."/>
            <person name="Karaoz U."/>
            <person name="Brodie E.L."/>
            <person name="Williams K.H."/>
            <person name="Hubbard S.S."/>
            <person name="Banfield J.F."/>
        </authorList>
    </citation>
    <scope>NUCLEOTIDE SEQUENCE [LARGE SCALE GENOMIC DNA]</scope>
</reference>
<dbReference type="InterPro" id="IPR050289">
    <property type="entry name" value="TorD/DmsD_chaperones"/>
</dbReference>
<name>A0A1F6TXD3_9PROT</name>
<dbReference type="Proteomes" id="UP000179037">
    <property type="component" value="Unassembled WGS sequence"/>
</dbReference>
<dbReference type="SUPFAM" id="SSF89155">
    <property type="entry name" value="TorD-like"/>
    <property type="match status" value="1"/>
</dbReference>
<accession>A0A1F6TXD3</accession>
<dbReference type="EMBL" id="MFTC01000089">
    <property type="protein sequence ID" value="OGI49751.1"/>
    <property type="molecule type" value="Genomic_DNA"/>
</dbReference>
<keyword evidence="1" id="KW-0143">Chaperone</keyword>
<comment type="caution">
    <text evidence="2">The sequence shown here is derived from an EMBL/GenBank/DDBJ whole genome shotgun (WGS) entry which is preliminary data.</text>
</comment>
<evidence type="ECO:0000313" key="3">
    <source>
        <dbReference type="Proteomes" id="UP000179037"/>
    </source>
</evidence>
<dbReference type="InterPro" id="IPR036411">
    <property type="entry name" value="TorD-like_sf"/>
</dbReference>
<organism evidence="2 3">
    <name type="scientific">Candidatus Muproteobacteria bacterium RIFCSPLOWO2_01_FULL_60_18</name>
    <dbReference type="NCBI Taxonomy" id="1817768"/>
    <lineage>
        <taxon>Bacteria</taxon>
        <taxon>Pseudomonadati</taxon>
        <taxon>Pseudomonadota</taxon>
        <taxon>Candidatus Muproteobacteria</taxon>
    </lineage>
</organism>
<evidence type="ECO:0000256" key="1">
    <source>
        <dbReference type="ARBA" id="ARBA00023186"/>
    </source>
</evidence>
<dbReference type="Gene3D" id="1.10.3480.10">
    <property type="entry name" value="TorD-like"/>
    <property type="match status" value="1"/>
</dbReference>
<dbReference type="STRING" id="1817768.A3A87_10100"/>
<evidence type="ECO:0000313" key="2">
    <source>
        <dbReference type="EMBL" id="OGI49751.1"/>
    </source>
</evidence>